<name>A0A8H9IEY3_9ALTE</name>
<dbReference type="EMBL" id="BMZC01000019">
    <property type="protein sequence ID" value="GGZ81908.1"/>
    <property type="molecule type" value="Genomic_DNA"/>
</dbReference>
<evidence type="ECO:0000313" key="4">
    <source>
        <dbReference type="Proteomes" id="UP000622604"/>
    </source>
</evidence>
<accession>A0A8H9IEY3</accession>
<sequence>MYYLLTYDVEPDYLAKREAYREEHLKLAQAACSRGELCLGGALTTPTLGAALVFKGESARVAEEFAKNDPYVRHGLVKHWQVNEWAIVIGAGINPI</sequence>
<dbReference type="PANTHER" id="PTHR33606">
    <property type="entry name" value="PROTEIN YCII"/>
    <property type="match status" value="1"/>
</dbReference>
<protein>
    <recommendedName>
        <fullName evidence="2">YCII-related domain-containing protein</fullName>
    </recommendedName>
</protein>
<dbReference type="AlphaFoldDB" id="A0A8H9IEY3"/>
<dbReference type="Proteomes" id="UP000622604">
    <property type="component" value="Unassembled WGS sequence"/>
</dbReference>
<dbReference type="InterPro" id="IPR011008">
    <property type="entry name" value="Dimeric_a/b-barrel"/>
</dbReference>
<reference evidence="3" key="2">
    <citation type="submission" date="2020-09" db="EMBL/GenBank/DDBJ databases">
        <authorList>
            <person name="Sun Q."/>
            <person name="Kim S."/>
        </authorList>
    </citation>
    <scope>NUCLEOTIDE SEQUENCE</scope>
    <source>
        <strain evidence="3">KCTC 32337</strain>
    </source>
</reference>
<dbReference type="Gene3D" id="3.30.70.1060">
    <property type="entry name" value="Dimeric alpha+beta barrel"/>
    <property type="match status" value="1"/>
</dbReference>
<gene>
    <name evidence="3" type="ORF">GCM10011274_44650</name>
</gene>
<reference evidence="3" key="1">
    <citation type="journal article" date="2014" name="Int. J. Syst. Evol. Microbiol.">
        <title>Complete genome sequence of Corynebacterium casei LMG S-19264T (=DSM 44701T), isolated from a smear-ripened cheese.</title>
        <authorList>
            <consortium name="US DOE Joint Genome Institute (JGI-PGF)"/>
            <person name="Walter F."/>
            <person name="Albersmeier A."/>
            <person name="Kalinowski J."/>
            <person name="Ruckert C."/>
        </authorList>
    </citation>
    <scope>NUCLEOTIDE SEQUENCE</scope>
    <source>
        <strain evidence="3">KCTC 32337</strain>
    </source>
</reference>
<dbReference type="SUPFAM" id="SSF54909">
    <property type="entry name" value="Dimeric alpha+beta barrel"/>
    <property type="match status" value="1"/>
</dbReference>
<dbReference type="InterPro" id="IPR051807">
    <property type="entry name" value="Sec-metab_biosynth-assoc"/>
</dbReference>
<evidence type="ECO:0000313" key="3">
    <source>
        <dbReference type="EMBL" id="GGZ81908.1"/>
    </source>
</evidence>
<comment type="similarity">
    <text evidence="1">Belongs to the YciI family.</text>
</comment>
<feature type="domain" description="YCII-related" evidence="2">
    <location>
        <begin position="1"/>
        <end position="85"/>
    </location>
</feature>
<dbReference type="PANTHER" id="PTHR33606:SF3">
    <property type="entry name" value="PROTEIN YCII"/>
    <property type="match status" value="1"/>
</dbReference>
<evidence type="ECO:0000256" key="1">
    <source>
        <dbReference type="ARBA" id="ARBA00007689"/>
    </source>
</evidence>
<dbReference type="RefSeq" id="WP_191867293.1">
    <property type="nucleotide sequence ID" value="NZ_DIBT01000041.1"/>
</dbReference>
<proteinExistence type="inferred from homology"/>
<dbReference type="InterPro" id="IPR005545">
    <property type="entry name" value="YCII"/>
</dbReference>
<evidence type="ECO:0000259" key="2">
    <source>
        <dbReference type="Pfam" id="PF03795"/>
    </source>
</evidence>
<comment type="caution">
    <text evidence="3">The sequence shown here is derived from an EMBL/GenBank/DDBJ whole genome shotgun (WGS) entry which is preliminary data.</text>
</comment>
<dbReference type="NCBIfam" id="NF009508">
    <property type="entry name" value="PRK12866.1"/>
    <property type="match status" value="1"/>
</dbReference>
<dbReference type="Pfam" id="PF03795">
    <property type="entry name" value="YCII"/>
    <property type="match status" value="1"/>
</dbReference>
<organism evidence="3 4">
    <name type="scientific">Paraglaciecola chathamensis</name>
    <dbReference type="NCBI Taxonomy" id="368405"/>
    <lineage>
        <taxon>Bacteria</taxon>
        <taxon>Pseudomonadati</taxon>
        <taxon>Pseudomonadota</taxon>
        <taxon>Gammaproteobacteria</taxon>
        <taxon>Alteromonadales</taxon>
        <taxon>Alteromonadaceae</taxon>
        <taxon>Paraglaciecola</taxon>
    </lineage>
</organism>